<dbReference type="InterPro" id="IPR014716">
    <property type="entry name" value="Fibrinogen_a/b/g_C_1"/>
</dbReference>
<dbReference type="GO" id="GO:0030674">
    <property type="term" value="F:protein-macromolecule adaptor activity"/>
    <property type="evidence" value="ECO:0007669"/>
    <property type="project" value="TreeGrafter"/>
</dbReference>
<dbReference type="SUPFAM" id="SSF56496">
    <property type="entry name" value="Fibrinogen C-terminal domain-like"/>
    <property type="match status" value="1"/>
</dbReference>
<dbReference type="InterPro" id="IPR002181">
    <property type="entry name" value="Fibrinogen_a/b/g_C_dom"/>
</dbReference>
<dbReference type="InParanoid" id="E4XA48"/>
<comment type="subcellular location">
    <subcellularLocation>
        <location evidence="1">Secreted</location>
    </subcellularLocation>
</comment>
<dbReference type="PANTHER" id="PTHR47221:SF7">
    <property type="entry name" value="FIBRINOGEN BETA CHAIN"/>
    <property type="match status" value="1"/>
</dbReference>
<organism evidence="5">
    <name type="scientific">Oikopleura dioica</name>
    <name type="common">Tunicate</name>
    <dbReference type="NCBI Taxonomy" id="34765"/>
    <lineage>
        <taxon>Eukaryota</taxon>
        <taxon>Metazoa</taxon>
        <taxon>Chordata</taxon>
        <taxon>Tunicata</taxon>
        <taxon>Appendicularia</taxon>
        <taxon>Copelata</taxon>
        <taxon>Oikopleuridae</taxon>
        <taxon>Oikopleura</taxon>
    </lineage>
</organism>
<evidence type="ECO:0000313" key="5">
    <source>
        <dbReference type="EMBL" id="CBY08411.1"/>
    </source>
</evidence>
<dbReference type="OrthoDB" id="7725475at2759"/>
<gene>
    <name evidence="5" type="ORF">GSOID_T00004978001</name>
</gene>
<evidence type="ECO:0000256" key="3">
    <source>
        <dbReference type="ARBA" id="ARBA00023157"/>
    </source>
</evidence>
<dbReference type="PROSITE" id="PS51406">
    <property type="entry name" value="FIBRINOGEN_C_2"/>
    <property type="match status" value="1"/>
</dbReference>
<dbReference type="Gene3D" id="3.90.215.10">
    <property type="entry name" value="Gamma Fibrinogen, chain A, domain 1"/>
    <property type="match status" value="1"/>
</dbReference>
<reference evidence="5" key="1">
    <citation type="journal article" date="2010" name="Science">
        <title>Plasticity of animal genome architecture unmasked by rapid evolution of a pelagic tunicate.</title>
        <authorList>
            <person name="Denoeud F."/>
            <person name="Henriet S."/>
            <person name="Mungpakdee S."/>
            <person name="Aury J.M."/>
            <person name="Da Silva C."/>
            <person name="Brinkmann H."/>
            <person name="Mikhaleva J."/>
            <person name="Olsen L.C."/>
            <person name="Jubin C."/>
            <person name="Canestro C."/>
            <person name="Bouquet J.M."/>
            <person name="Danks G."/>
            <person name="Poulain J."/>
            <person name="Campsteijn C."/>
            <person name="Adamski M."/>
            <person name="Cross I."/>
            <person name="Yadetie F."/>
            <person name="Muffato M."/>
            <person name="Louis A."/>
            <person name="Butcher S."/>
            <person name="Tsagkogeorga G."/>
            <person name="Konrad A."/>
            <person name="Singh S."/>
            <person name="Jensen M.F."/>
            <person name="Cong E.H."/>
            <person name="Eikeseth-Otteraa H."/>
            <person name="Noel B."/>
            <person name="Anthouard V."/>
            <person name="Porcel B.M."/>
            <person name="Kachouri-Lafond R."/>
            <person name="Nishino A."/>
            <person name="Ugolini M."/>
            <person name="Chourrout P."/>
            <person name="Nishida H."/>
            <person name="Aasland R."/>
            <person name="Huzurbazar S."/>
            <person name="Westhof E."/>
            <person name="Delsuc F."/>
            <person name="Lehrach H."/>
            <person name="Reinhardt R."/>
            <person name="Weissenbach J."/>
            <person name="Roy S.W."/>
            <person name="Artiguenave F."/>
            <person name="Postlethwait J.H."/>
            <person name="Manak J.R."/>
            <person name="Thompson E.M."/>
            <person name="Jaillon O."/>
            <person name="Du Pasquier L."/>
            <person name="Boudinot P."/>
            <person name="Liberles D.A."/>
            <person name="Volff J.N."/>
            <person name="Philippe H."/>
            <person name="Lenhard B."/>
            <person name="Roest Crollius H."/>
            <person name="Wincker P."/>
            <person name="Chourrout D."/>
        </authorList>
    </citation>
    <scope>NUCLEOTIDE SEQUENCE [LARGE SCALE GENOMIC DNA]</scope>
</reference>
<dbReference type="Pfam" id="PF00147">
    <property type="entry name" value="Fibrinogen_C"/>
    <property type="match status" value="1"/>
</dbReference>
<dbReference type="SMART" id="SM00186">
    <property type="entry name" value="FBG"/>
    <property type="match status" value="1"/>
</dbReference>
<dbReference type="PANTHER" id="PTHR47221">
    <property type="entry name" value="FIBRINOGEN ALPHA CHAIN"/>
    <property type="match status" value="1"/>
</dbReference>
<keyword evidence="6" id="KW-1185">Reference proteome</keyword>
<dbReference type="AlphaFoldDB" id="E4XA48"/>
<protein>
    <recommendedName>
        <fullName evidence="4">Fibrinogen C-terminal domain-containing protein</fullName>
    </recommendedName>
</protein>
<evidence type="ECO:0000259" key="4">
    <source>
        <dbReference type="PROSITE" id="PS51406"/>
    </source>
</evidence>
<proteinExistence type="predicted"/>
<dbReference type="GO" id="GO:0034116">
    <property type="term" value="P:positive regulation of heterotypic cell-cell adhesion"/>
    <property type="evidence" value="ECO:0007669"/>
    <property type="project" value="TreeGrafter"/>
</dbReference>
<name>E4XA48_OIKDI</name>
<dbReference type="Proteomes" id="UP000001307">
    <property type="component" value="Unassembled WGS sequence"/>
</dbReference>
<evidence type="ECO:0000256" key="2">
    <source>
        <dbReference type="ARBA" id="ARBA00022525"/>
    </source>
</evidence>
<keyword evidence="3" id="KW-1015">Disulfide bond</keyword>
<dbReference type="GO" id="GO:0005577">
    <property type="term" value="C:fibrinogen complex"/>
    <property type="evidence" value="ECO:0007669"/>
    <property type="project" value="TreeGrafter"/>
</dbReference>
<dbReference type="InterPro" id="IPR037579">
    <property type="entry name" value="FIB_ANG-like"/>
</dbReference>
<feature type="domain" description="Fibrinogen C-terminal" evidence="4">
    <location>
        <begin position="1"/>
        <end position="147"/>
    </location>
</feature>
<accession>E4XA48</accession>
<sequence length="153" mass="16993">MNFGVNLKRSDGEIAAASYEDTRVSDETELFRLKLGKFNLECGTLGDSLRGDSYSRSYNSRNIAKTTHDEMHFSTRDKDNDAFSGNCAAIEKSGWWYNRCSAANLNAPMSNASENGIFSPDGVNWQSFSGLQTLSLQETEISLLPSGWNFSFC</sequence>
<dbReference type="InterPro" id="IPR036056">
    <property type="entry name" value="Fibrinogen-like_C"/>
</dbReference>
<keyword evidence="2" id="KW-0964">Secreted</keyword>
<dbReference type="GO" id="GO:0005201">
    <property type="term" value="F:extracellular matrix structural constituent"/>
    <property type="evidence" value="ECO:0007669"/>
    <property type="project" value="TreeGrafter"/>
</dbReference>
<evidence type="ECO:0000313" key="6">
    <source>
        <dbReference type="Proteomes" id="UP000001307"/>
    </source>
</evidence>
<dbReference type="EMBL" id="FN653031">
    <property type="protein sequence ID" value="CBY08411.1"/>
    <property type="molecule type" value="Genomic_DNA"/>
</dbReference>
<evidence type="ECO:0000256" key="1">
    <source>
        <dbReference type="ARBA" id="ARBA00004613"/>
    </source>
</evidence>